<evidence type="ECO:0000256" key="1">
    <source>
        <dbReference type="ARBA" id="ARBA00004167"/>
    </source>
</evidence>
<organism evidence="7 8">
    <name type="scientific">Ficus carica</name>
    <name type="common">Common fig</name>
    <dbReference type="NCBI Taxonomy" id="3494"/>
    <lineage>
        <taxon>Eukaryota</taxon>
        <taxon>Viridiplantae</taxon>
        <taxon>Streptophyta</taxon>
        <taxon>Embryophyta</taxon>
        <taxon>Tracheophyta</taxon>
        <taxon>Spermatophyta</taxon>
        <taxon>Magnoliopsida</taxon>
        <taxon>eudicotyledons</taxon>
        <taxon>Gunneridae</taxon>
        <taxon>Pentapetalae</taxon>
        <taxon>rosids</taxon>
        <taxon>fabids</taxon>
        <taxon>Rosales</taxon>
        <taxon>Moraceae</taxon>
        <taxon>Ficeae</taxon>
        <taxon>Ficus</taxon>
    </lineage>
</organism>
<evidence type="ECO:0000313" key="7">
    <source>
        <dbReference type="EMBL" id="GMN23288.1"/>
    </source>
</evidence>
<dbReference type="Proteomes" id="UP001187192">
    <property type="component" value="Unassembled WGS sequence"/>
</dbReference>
<accession>A0AA88CJA4</accession>
<dbReference type="PANTHER" id="PTHR31234">
    <property type="entry name" value="LATE EMBRYOGENESIS ABUNDANT (LEA) HYDROXYPROLINE-RICH GLYCOPROTEIN FAMILY"/>
    <property type="match status" value="1"/>
</dbReference>
<keyword evidence="8" id="KW-1185">Reference proteome</keyword>
<sequence length="226" mass="24748">MADSRKAPPLPKTPRHTRHVLFSDLPPKHNQHHDHPLPDEKNCRPFCLSLCAWACLSLFAVVLLVLLVGILFASFLHATLPEIAIAGLELRLPNSTKVADSIELFIEFSNQNEKFAISFGQLAVETSSQRVDLGRTRIGAFSQGPRNTTELRVSTAVEKSGEDAKELVSDLNNSEAVLDVTLRGKVGFHIGGVDMDGVPVLVSCNPQKSEVDQGKKSRCSVRICPF</sequence>
<evidence type="ECO:0000256" key="5">
    <source>
        <dbReference type="SAM" id="Phobius"/>
    </source>
</evidence>
<gene>
    <name evidence="7" type="ORF">TIFTF001_000068</name>
</gene>
<evidence type="ECO:0000313" key="8">
    <source>
        <dbReference type="Proteomes" id="UP001187192"/>
    </source>
</evidence>
<evidence type="ECO:0000256" key="4">
    <source>
        <dbReference type="ARBA" id="ARBA00023136"/>
    </source>
</evidence>
<evidence type="ECO:0000259" key="6">
    <source>
        <dbReference type="Pfam" id="PF03168"/>
    </source>
</evidence>
<evidence type="ECO:0000256" key="3">
    <source>
        <dbReference type="ARBA" id="ARBA00022989"/>
    </source>
</evidence>
<dbReference type="InterPro" id="IPR004864">
    <property type="entry name" value="LEA_2"/>
</dbReference>
<evidence type="ECO:0000256" key="2">
    <source>
        <dbReference type="ARBA" id="ARBA00022692"/>
    </source>
</evidence>
<comment type="subcellular location">
    <subcellularLocation>
        <location evidence="1">Membrane</location>
        <topology evidence="1">Single-pass membrane protein</topology>
    </subcellularLocation>
</comment>
<dbReference type="EMBL" id="BTGU01000001">
    <property type="protein sequence ID" value="GMN23288.1"/>
    <property type="molecule type" value="Genomic_DNA"/>
</dbReference>
<reference evidence="7" key="1">
    <citation type="submission" date="2023-07" db="EMBL/GenBank/DDBJ databases">
        <title>draft genome sequence of fig (Ficus carica).</title>
        <authorList>
            <person name="Takahashi T."/>
            <person name="Nishimura K."/>
        </authorList>
    </citation>
    <scope>NUCLEOTIDE SEQUENCE</scope>
</reference>
<dbReference type="PANTHER" id="PTHR31234:SF32">
    <property type="entry name" value="LATE EMBRYOGENESIS ABUNDANT (LEA) HYDROXYPROLINE-RICH GLYCOPROTEIN FAMILY"/>
    <property type="match status" value="1"/>
</dbReference>
<dbReference type="GO" id="GO:0098542">
    <property type="term" value="P:defense response to other organism"/>
    <property type="evidence" value="ECO:0007669"/>
    <property type="project" value="InterPro"/>
</dbReference>
<feature type="transmembrane region" description="Helical" evidence="5">
    <location>
        <begin position="50"/>
        <end position="76"/>
    </location>
</feature>
<keyword evidence="4 5" id="KW-0472">Membrane</keyword>
<proteinExistence type="predicted"/>
<dbReference type="AlphaFoldDB" id="A0AA88CJA4"/>
<dbReference type="Pfam" id="PF03168">
    <property type="entry name" value="LEA_2"/>
    <property type="match status" value="1"/>
</dbReference>
<name>A0AA88CJA4_FICCA</name>
<feature type="domain" description="Late embryogenesis abundant protein LEA-2 subgroup" evidence="6">
    <location>
        <begin position="109"/>
        <end position="191"/>
    </location>
</feature>
<dbReference type="InterPro" id="IPR044839">
    <property type="entry name" value="NDR1-like"/>
</dbReference>
<dbReference type="GO" id="GO:0005886">
    <property type="term" value="C:plasma membrane"/>
    <property type="evidence" value="ECO:0007669"/>
    <property type="project" value="TreeGrafter"/>
</dbReference>
<comment type="caution">
    <text evidence="7">The sequence shown here is derived from an EMBL/GenBank/DDBJ whole genome shotgun (WGS) entry which is preliminary data.</text>
</comment>
<keyword evidence="2 5" id="KW-0812">Transmembrane</keyword>
<protein>
    <recommendedName>
        <fullName evidence="6">Late embryogenesis abundant protein LEA-2 subgroup domain-containing protein</fullName>
    </recommendedName>
</protein>
<keyword evidence="3 5" id="KW-1133">Transmembrane helix</keyword>